<gene>
    <name evidence="2" type="ORF">PR003_g8305</name>
</gene>
<feature type="region of interest" description="Disordered" evidence="1">
    <location>
        <begin position="162"/>
        <end position="250"/>
    </location>
</feature>
<organism evidence="2 3">
    <name type="scientific">Phytophthora rubi</name>
    <dbReference type="NCBI Taxonomy" id="129364"/>
    <lineage>
        <taxon>Eukaryota</taxon>
        <taxon>Sar</taxon>
        <taxon>Stramenopiles</taxon>
        <taxon>Oomycota</taxon>
        <taxon>Peronosporomycetes</taxon>
        <taxon>Peronosporales</taxon>
        <taxon>Peronosporaceae</taxon>
        <taxon>Phytophthora</taxon>
    </lineage>
</organism>
<dbReference type="PANTHER" id="PTHR46599">
    <property type="entry name" value="PIGGYBAC TRANSPOSABLE ELEMENT-DERIVED PROTEIN 4"/>
    <property type="match status" value="1"/>
</dbReference>
<protein>
    <recommendedName>
        <fullName evidence="4">PiggyBac transposable element-derived protein domain-containing protein</fullName>
    </recommendedName>
</protein>
<dbReference type="EMBL" id="QXFT01000410">
    <property type="protein sequence ID" value="KAE9344739.1"/>
    <property type="molecule type" value="Genomic_DNA"/>
</dbReference>
<evidence type="ECO:0000313" key="2">
    <source>
        <dbReference type="EMBL" id="KAE9344739.1"/>
    </source>
</evidence>
<accession>A0A6A4FHK8</accession>
<dbReference type="PANTHER" id="PTHR46599:SF3">
    <property type="entry name" value="PIGGYBAC TRANSPOSABLE ELEMENT-DERIVED PROTEIN 4"/>
    <property type="match status" value="1"/>
</dbReference>
<sequence length="250" mass="28707">MIRDYHRWMGGVDVHDQLRLQRYSLQLAVTFRKYYKTVFLGLVDMALVNAFIVFREAQDQRGEKRTDHSMFLKLLQSQMLDLTAADFASDAHNQGPPTPVRHAPPAIPRNHQLLECPERQKIGGVVRHRQHQGKAYLCDRTWPHSKNGYTCHQLGHLEWANGAKRPRPNVGRGIQMRATRVKSSRTRAPDDSAAGAEDVSDEAQSNGNLRRIRGQPRTRRRRIAHDRRVKAPKSSKVTRRWSVLATSTRP</sequence>
<name>A0A6A4FHK8_9STRA</name>
<dbReference type="AlphaFoldDB" id="A0A6A4FHK8"/>
<keyword evidence="3" id="KW-1185">Reference proteome</keyword>
<comment type="caution">
    <text evidence="2">The sequence shown here is derived from an EMBL/GenBank/DDBJ whole genome shotgun (WGS) entry which is preliminary data.</text>
</comment>
<evidence type="ECO:0000256" key="1">
    <source>
        <dbReference type="SAM" id="MobiDB-lite"/>
    </source>
</evidence>
<dbReference type="Proteomes" id="UP000434957">
    <property type="component" value="Unassembled WGS sequence"/>
</dbReference>
<proteinExistence type="predicted"/>
<reference evidence="2 3" key="1">
    <citation type="submission" date="2018-08" db="EMBL/GenBank/DDBJ databases">
        <title>Genomic investigation of the strawberry pathogen Phytophthora fragariae indicates pathogenicity is determined by transcriptional variation in three key races.</title>
        <authorList>
            <person name="Adams T.M."/>
            <person name="Armitage A.D."/>
            <person name="Sobczyk M.K."/>
            <person name="Bates H.J."/>
            <person name="Dunwell J.M."/>
            <person name="Nellist C.F."/>
            <person name="Harrison R.J."/>
        </authorList>
    </citation>
    <scope>NUCLEOTIDE SEQUENCE [LARGE SCALE GENOMIC DNA]</scope>
    <source>
        <strain evidence="2 3">SCRP333</strain>
    </source>
</reference>
<feature type="compositionally biased region" description="Basic residues" evidence="1">
    <location>
        <begin position="210"/>
        <end position="239"/>
    </location>
</feature>
<evidence type="ECO:0000313" key="3">
    <source>
        <dbReference type="Proteomes" id="UP000434957"/>
    </source>
</evidence>
<evidence type="ECO:0008006" key="4">
    <source>
        <dbReference type="Google" id="ProtNLM"/>
    </source>
</evidence>